<reference evidence="3 4" key="1">
    <citation type="submission" date="2021-06" db="EMBL/GenBank/DDBJ databases">
        <title>Ecological speciation of a Streptomyces species isolated from different habitats and geographic origins.</title>
        <authorList>
            <person name="Wang J."/>
        </authorList>
    </citation>
    <scope>NUCLEOTIDE SEQUENCE [LARGE SCALE GENOMIC DNA]</scope>
    <source>
        <strain evidence="3 4">FXJ8.012</strain>
    </source>
</reference>
<proteinExistence type="predicted"/>
<comment type="caution">
    <text evidence="3">The sequence shown here is derived from an EMBL/GenBank/DDBJ whole genome shotgun (WGS) entry which is preliminary data.</text>
</comment>
<accession>A0ABS7W6K6</accession>
<feature type="compositionally biased region" description="Basic and acidic residues" evidence="1">
    <location>
        <begin position="72"/>
        <end position="81"/>
    </location>
</feature>
<feature type="region of interest" description="Disordered" evidence="1">
    <location>
        <begin position="36"/>
        <end position="81"/>
    </location>
</feature>
<dbReference type="EMBL" id="JAHSTP010000006">
    <property type="protein sequence ID" value="MBZ6153078.1"/>
    <property type="molecule type" value="Genomic_DNA"/>
</dbReference>
<feature type="compositionally biased region" description="Polar residues" evidence="1">
    <location>
        <begin position="43"/>
        <end position="62"/>
    </location>
</feature>
<gene>
    <name evidence="3" type="ORF">KVH32_18210</name>
</gene>
<keyword evidence="2" id="KW-0732">Signal</keyword>
<evidence type="ECO:0000313" key="4">
    <source>
        <dbReference type="Proteomes" id="UP000758701"/>
    </source>
</evidence>
<evidence type="ECO:0000256" key="1">
    <source>
        <dbReference type="SAM" id="MobiDB-lite"/>
    </source>
</evidence>
<feature type="chain" id="PRO_5047134334" description="Lipoprotein" evidence="2">
    <location>
        <begin position="31"/>
        <end position="159"/>
    </location>
</feature>
<dbReference type="Proteomes" id="UP000758701">
    <property type="component" value="Unassembled WGS sequence"/>
</dbReference>
<protein>
    <recommendedName>
        <fullName evidence="5">Lipoprotein</fullName>
    </recommendedName>
</protein>
<evidence type="ECO:0000256" key="2">
    <source>
        <dbReference type="SAM" id="SignalP"/>
    </source>
</evidence>
<organism evidence="3 4">
    <name type="scientific">Streptomyces olivaceus</name>
    <dbReference type="NCBI Taxonomy" id="47716"/>
    <lineage>
        <taxon>Bacteria</taxon>
        <taxon>Bacillati</taxon>
        <taxon>Actinomycetota</taxon>
        <taxon>Actinomycetes</taxon>
        <taxon>Kitasatosporales</taxon>
        <taxon>Streptomycetaceae</taxon>
        <taxon>Streptomyces</taxon>
    </lineage>
</organism>
<evidence type="ECO:0000313" key="3">
    <source>
        <dbReference type="EMBL" id="MBZ6153078.1"/>
    </source>
</evidence>
<sequence>MPYPVLPQVPNKRRRAAVAVGTLLATVLLAACGATTADETADSKSPSGQAGSATKAESSEPTATAPPGPARKLADVDGDGRPAEHYEQVLAALAPRCKEGAEELVTVVDVTLKSLREKGVDGETEFSVLQHLEHWVPAGQPRIACASSAKDYAVSRDAT</sequence>
<evidence type="ECO:0008006" key="5">
    <source>
        <dbReference type="Google" id="ProtNLM"/>
    </source>
</evidence>
<dbReference type="RefSeq" id="WP_224286639.1">
    <property type="nucleotide sequence ID" value="NZ_JAHSST010000006.1"/>
</dbReference>
<name>A0ABS7W6K6_STROV</name>
<feature type="signal peptide" evidence="2">
    <location>
        <begin position="1"/>
        <end position="30"/>
    </location>
</feature>
<keyword evidence="4" id="KW-1185">Reference proteome</keyword>